<evidence type="ECO:0000256" key="2">
    <source>
        <dbReference type="ARBA" id="ARBA00022679"/>
    </source>
</evidence>
<dbReference type="Gene3D" id="3.40.50.2000">
    <property type="entry name" value="Glycogen Phosphorylase B"/>
    <property type="match status" value="2"/>
</dbReference>
<protein>
    <submittedName>
        <fullName evidence="5">Glycosyl transferase</fullName>
    </submittedName>
</protein>
<dbReference type="GO" id="GO:1901137">
    <property type="term" value="P:carbohydrate derivative biosynthetic process"/>
    <property type="evidence" value="ECO:0007669"/>
    <property type="project" value="UniProtKB-ARBA"/>
</dbReference>
<dbReference type="InterPro" id="IPR050194">
    <property type="entry name" value="Glycosyltransferase_grp1"/>
</dbReference>
<evidence type="ECO:0000313" key="6">
    <source>
        <dbReference type="Proteomes" id="UP000680866"/>
    </source>
</evidence>
<dbReference type="GO" id="GO:0016758">
    <property type="term" value="F:hexosyltransferase activity"/>
    <property type="evidence" value="ECO:0007669"/>
    <property type="project" value="TreeGrafter"/>
</dbReference>
<dbReference type="Pfam" id="PF00534">
    <property type="entry name" value="Glycos_transf_1"/>
    <property type="match status" value="1"/>
</dbReference>
<keyword evidence="2 5" id="KW-0808">Transferase</keyword>
<dbReference type="PANTHER" id="PTHR45947">
    <property type="entry name" value="SULFOQUINOVOSYL TRANSFERASE SQD2"/>
    <property type="match status" value="1"/>
</dbReference>
<dbReference type="EMBL" id="AP023359">
    <property type="protein sequence ID" value="BCJ67953.1"/>
    <property type="molecule type" value="Genomic_DNA"/>
</dbReference>
<evidence type="ECO:0000313" key="5">
    <source>
        <dbReference type="EMBL" id="BCJ67953.1"/>
    </source>
</evidence>
<gene>
    <name evidence="5" type="ORF">Prubr_49740</name>
</gene>
<reference evidence="5" key="1">
    <citation type="submission" date="2020-08" db="EMBL/GenBank/DDBJ databases">
        <title>Whole genome shotgun sequence of Polymorphospora rubra NBRC 101157.</title>
        <authorList>
            <person name="Komaki H."/>
            <person name="Tamura T."/>
        </authorList>
    </citation>
    <scope>NUCLEOTIDE SEQUENCE</scope>
    <source>
        <strain evidence="5">NBRC 101157</strain>
    </source>
</reference>
<organism evidence="5 6">
    <name type="scientific">Polymorphospora rubra</name>
    <dbReference type="NCBI Taxonomy" id="338584"/>
    <lineage>
        <taxon>Bacteria</taxon>
        <taxon>Bacillati</taxon>
        <taxon>Actinomycetota</taxon>
        <taxon>Actinomycetes</taxon>
        <taxon>Micromonosporales</taxon>
        <taxon>Micromonosporaceae</taxon>
        <taxon>Polymorphospora</taxon>
    </lineage>
</organism>
<dbReference type="PANTHER" id="PTHR45947:SF3">
    <property type="entry name" value="SULFOQUINOVOSYL TRANSFERASE SQD2"/>
    <property type="match status" value="1"/>
</dbReference>
<accession>A0A810N8L8</accession>
<evidence type="ECO:0000256" key="1">
    <source>
        <dbReference type="ARBA" id="ARBA00022676"/>
    </source>
</evidence>
<dbReference type="CDD" id="cd03801">
    <property type="entry name" value="GT4_PimA-like"/>
    <property type="match status" value="1"/>
</dbReference>
<sequence>MTEADATVTPFTGAVALVLASSTGGVGQHVASVARGLVDGGAAVTVCGPGATEEQFRFTAAGARFIAVEIPANPTPADGRAVAALRRVLAGPVDVVHAHGLRAGLVAALARPAQPLVVTWHNAVLATGLRGQVSRLVERVVARAARVGLGASQDLVDRARALGARDARLAPVAAPALPAPRRSRAAVRAEFAVAAAQPLIVSVGRLHPQKRYDILVDAAVRWRSLDPPPVVVIAGSGPSYIQLAARISAGRAPVTLLGHRTDVADLLAGADLAVVTSDWEARQLFTQEALHAGVPLVATDVGGIPELVGDAAVLVPPGDVDAVDAAVRDLLADDDRRADLGRRGRRRAETWPREADTVAALAAVYTELVPATGTGVTGRATGDGGTSGGPA</sequence>
<dbReference type="RefSeq" id="WP_212817207.1">
    <property type="nucleotide sequence ID" value="NZ_AP023359.1"/>
</dbReference>
<dbReference type="InterPro" id="IPR028098">
    <property type="entry name" value="Glyco_trans_4-like_N"/>
</dbReference>
<feature type="domain" description="Glycosyltransferase subfamily 4-like N-terminal" evidence="4">
    <location>
        <begin position="24"/>
        <end position="172"/>
    </location>
</feature>
<keyword evidence="1" id="KW-0328">Glycosyltransferase</keyword>
<proteinExistence type="predicted"/>
<feature type="domain" description="Glycosyl transferase family 1" evidence="3">
    <location>
        <begin position="188"/>
        <end position="347"/>
    </location>
</feature>
<dbReference type="InterPro" id="IPR001296">
    <property type="entry name" value="Glyco_trans_1"/>
</dbReference>
<evidence type="ECO:0000259" key="3">
    <source>
        <dbReference type="Pfam" id="PF00534"/>
    </source>
</evidence>
<name>A0A810N8L8_9ACTN</name>
<dbReference type="KEGG" id="pry:Prubr_49740"/>
<dbReference type="Proteomes" id="UP000680866">
    <property type="component" value="Chromosome"/>
</dbReference>
<evidence type="ECO:0000259" key="4">
    <source>
        <dbReference type="Pfam" id="PF13579"/>
    </source>
</evidence>
<keyword evidence="6" id="KW-1185">Reference proteome</keyword>
<dbReference type="SUPFAM" id="SSF53756">
    <property type="entry name" value="UDP-Glycosyltransferase/glycogen phosphorylase"/>
    <property type="match status" value="1"/>
</dbReference>
<dbReference type="AlphaFoldDB" id="A0A810N8L8"/>
<dbReference type="Pfam" id="PF13579">
    <property type="entry name" value="Glyco_trans_4_4"/>
    <property type="match status" value="1"/>
</dbReference>